<keyword evidence="5" id="KW-1185">Reference proteome</keyword>
<evidence type="ECO:0000313" key="4">
    <source>
        <dbReference type="EMBL" id="TVY00425.1"/>
    </source>
</evidence>
<dbReference type="GO" id="GO:0003677">
    <property type="term" value="F:DNA binding"/>
    <property type="evidence" value="ECO:0007669"/>
    <property type="project" value="UniProtKB-UniRule"/>
</dbReference>
<gene>
    <name evidence="4" type="ORF">FPZ45_10350</name>
</gene>
<dbReference type="SUPFAM" id="SSF46689">
    <property type="entry name" value="Homeodomain-like"/>
    <property type="match status" value="1"/>
</dbReference>
<dbReference type="EMBL" id="VNJJ01000005">
    <property type="protein sequence ID" value="TVY00425.1"/>
    <property type="molecule type" value="Genomic_DNA"/>
</dbReference>
<dbReference type="Gene3D" id="1.10.10.60">
    <property type="entry name" value="Homeodomain-like"/>
    <property type="match status" value="1"/>
</dbReference>
<evidence type="ECO:0000313" key="5">
    <source>
        <dbReference type="Proteomes" id="UP000316330"/>
    </source>
</evidence>
<dbReference type="PANTHER" id="PTHR43479">
    <property type="entry name" value="ACREF/ENVCD OPERON REPRESSOR-RELATED"/>
    <property type="match status" value="1"/>
</dbReference>
<dbReference type="InterPro" id="IPR009057">
    <property type="entry name" value="Homeodomain-like_sf"/>
</dbReference>
<dbReference type="PANTHER" id="PTHR43479:SF21">
    <property type="entry name" value="TRANSCRIPTIONAL REGULATOR, TETR FAMILY"/>
    <property type="match status" value="1"/>
</dbReference>
<feature type="domain" description="HTH tetR-type" evidence="3">
    <location>
        <begin position="9"/>
        <end position="69"/>
    </location>
</feature>
<protein>
    <submittedName>
        <fullName evidence="4">TetR/AcrR family transcriptional regulator</fullName>
    </submittedName>
</protein>
<evidence type="ECO:0000256" key="2">
    <source>
        <dbReference type="PROSITE-ProRule" id="PRU00335"/>
    </source>
</evidence>
<dbReference type="Gene3D" id="1.10.357.10">
    <property type="entry name" value="Tetracycline Repressor, domain 2"/>
    <property type="match status" value="1"/>
</dbReference>
<dbReference type="OrthoDB" id="113732at2"/>
<dbReference type="InterPro" id="IPR036271">
    <property type="entry name" value="Tet_transcr_reg_TetR-rel_C_sf"/>
</dbReference>
<evidence type="ECO:0000259" key="3">
    <source>
        <dbReference type="PROSITE" id="PS50977"/>
    </source>
</evidence>
<dbReference type="InterPro" id="IPR001647">
    <property type="entry name" value="HTH_TetR"/>
</dbReference>
<dbReference type="AlphaFoldDB" id="A0A559JKN6"/>
<dbReference type="Pfam" id="PF00440">
    <property type="entry name" value="TetR_N"/>
    <property type="match status" value="1"/>
</dbReference>
<feature type="DNA-binding region" description="H-T-H motif" evidence="2">
    <location>
        <begin position="32"/>
        <end position="51"/>
    </location>
</feature>
<keyword evidence="1 2" id="KW-0238">DNA-binding</keyword>
<dbReference type="PROSITE" id="PS50977">
    <property type="entry name" value="HTH_TETR_2"/>
    <property type="match status" value="1"/>
</dbReference>
<proteinExistence type="predicted"/>
<evidence type="ECO:0000256" key="1">
    <source>
        <dbReference type="ARBA" id="ARBA00023125"/>
    </source>
</evidence>
<dbReference type="InterPro" id="IPR050624">
    <property type="entry name" value="HTH-type_Tx_Regulator"/>
</dbReference>
<reference evidence="4 5" key="1">
    <citation type="submission" date="2019-07" db="EMBL/GenBank/DDBJ databases">
        <authorList>
            <person name="Kim J."/>
        </authorList>
    </citation>
    <scope>NUCLEOTIDE SEQUENCE [LARGE SCALE GENOMIC DNA]</scope>
    <source>
        <strain evidence="4 5">G13</strain>
    </source>
</reference>
<comment type="caution">
    <text evidence="4">The sequence shown here is derived from an EMBL/GenBank/DDBJ whole genome shotgun (WGS) entry which is preliminary data.</text>
</comment>
<organism evidence="4 5">
    <name type="scientific">Cohnella terricola</name>
    <dbReference type="NCBI Taxonomy" id="1289167"/>
    <lineage>
        <taxon>Bacteria</taxon>
        <taxon>Bacillati</taxon>
        <taxon>Bacillota</taxon>
        <taxon>Bacilli</taxon>
        <taxon>Bacillales</taxon>
        <taxon>Paenibacillaceae</taxon>
        <taxon>Cohnella</taxon>
    </lineage>
</organism>
<dbReference type="Proteomes" id="UP000316330">
    <property type="component" value="Unassembled WGS sequence"/>
</dbReference>
<accession>A0A559JKN6</accession>
<dbReference type="SUPFAM" id="SSF48498">
    <property type="entry name" value="Tetracyclin repressor-like, C-terminal domain"/>
    <property type="match status" value="1"/>
</dbReference>
<name>A0A559JKN6_9BACL</name>
<sequence>MNGFEKRTLAIKEKIIETTLNMLQTSEPKRIRIADIAQSADVSQVTIYNYFGSKEALLREAFKSYVDSAILEFEMFMNGEHTLKEKIKHILFVGREVFKELPPGTVRDLVHNDPELARYVEDMYRNYKVPMTVRIIEEGKRSGEISEDVSVDSVLAYMQIHMNQYETILDAAQRSENPESFFDGITRLFFYGICGKSDE</sequence>